<feature type="compositionally biased region" description="Basic and acidic residues" evidence="2">
    <location>
        <begin position="140"/>
        <end position="153"/>
    </location>
</feature>
<feature type="coiled-coil region" evidence="1">
    <location>
        <begin position="72"/>
        <end position="99"/>
    </location>
</feature>
<dbReference type="InterPro" id="IPR009061">
    <property type="entry name" value="DNA-bd_dom_put_sf"/>
</dbReference>
<sequence length="161" mass="18516">MSKKMYTVADIAKITGYNRSTVTRWLDKQKIKNAQMQGNVPLYDAQVLDKFKKSHSSKQNKESKQDKTDKLIAEKDARISALTDEIELLKSQLKVKDDQIRVANQLADQAQKLNLADKPQLTHSAEVEEKKNVTPDTSDDEKQTEKAEEEHKSWISKLFRK</sequence>
<keyword evidence="1" id="KW-0175">Coiled coil</keyword>
<evidence type="ECO:0000256" key="1">
    <source>
        <dbReference type="SAM" id="Coils"/>
    </source>
</evidence>
<gene>
    <name evidence="3" type="ORF">IMAU30003_01338</name>
</gene>
<comment type="caution">
    <text evidence="3">The sequence shown here is derived from an EMBL/GenBank/DDBJ whole genome shotgun (WGS) entry which is preliminary data.</text>
</comment>
<evidence type="ECO:0000313" key="3">
    <source>
        <dbReference type="EMBL" id="NRO35088.1"/>
    </source>
</evidence>
<proteinExistence type="predicted"/>
<organism evidence="3 4">
    <name type="scientific">Lactobacillus helveticus</name>
    <name type="common">Lactobacillus suntoryeus</name>
    <dbReference type="NCBI Taxonomy" id="1587"/>
    <lineage>
        <taxon>Bacteria</taxon>
        <taxon>Bacillati</taxon>
        <taxon>Bacillota</taxon>
        <taxon>Bacilli</taxon>
        <taxon>Lactobacillales</taxon>
        <taxon>Lactobacillaceae</taxon>
        <taxon>Lactobacillus</taxon>
    </lineage>
</organism>
<dbReference type="EMBL" id="WCHB01000041">
    <property type="protein sequence ID" value="NRO35088.1"/>
    <property type="molecule type" value="Genomic_DNA"/>
</dbReference>
<name>A0A9Q5BZF5_LACHE</name>
<dbReference type="Gene3D" id="1.10.1660.10">
    <property type="match status" value="1"/>
</dbReference>
<reference evidence="3" key="1">
    <citation type="submission" date="2019-09" db="EMBL/GenBank/DDBJ databases">
        <title>Comparative genomic analysis of Lactobacillus helveticus.</title>
        <authorList>
            <person name="Zhang H."/>
            <person name="Chen Y."/>
            <person name="Zhong Z."/>
        </authorList>
    </citation>
    <scope>NUCLEOTIDE SEQUENCE</scope>
    <source>
        <strain evidence="3">IMAU30003</strain>
    </source>
</reference>
<accession>A0A9Q5BZF5</accession>
<feature type="region of interest" description="Disordered" evidence="2">
    <location>
        <begin position="114"/>
        <end position="161"/>
    </location>
</feature>
<evidence type="ECO:0008006" key="5">
    <source>
        <dbReference type="Google" id="ProtNLM"/>
    </source>
</evidence>
<dbReference type="RefSeq" id="WP_173007203.1">
    <property type="nucleotide sequence ID" value="NZ_WCHB01000041.1"/>
</dbReference>
<dbReference type="AlphaFoldDB" id="A0A9Q5BZF5"/>
<dbReference type="SUPFAM" id="SSF46955">
    <property type="entry name" value="Putative DNA-binding domain"/>
    <property type="match status" value="1"/>
</dbReference>
<dbReference type="Proteomes" id="UP000651333">
    <property type="component" value="Unassembled WGS sequence"/>
</dbReference>
<evidence type="ECO:0000256" key="2">
    <source>
        <dbReference type="SAM" id="MobiDB-lite"/>
    </source>
</evidence>
<evidence type="ECO:0000313" key="4">
    <source>
        <dbReference type="Proteomes" id="UP000651333"/>
    </source>
</evidence>
<protein>
    <recommendedName>
        <fullName evidence="5">Helix-turn-helix domain-containing protein</fullName>
    </recommendedName>
</protein>